<dbReference type="InterPro" id="IPR050770">
    <property type="entry name" value="Intradiol_RC_Dioxygenase"/>
</dbReference>
<evidence type="ECO:0000256" key="3">
    <source>
        <dbReference type="ARBA" id="ARBA00023002"/>
    </source>
</evidence>
<keyword evidence="2 5" id="KW-0223">Dioxygenase</keyword>
<evidence type="ECO:0000313" key="6">
    <source>
        <dbReference type="Proteomes" id="UP000308197"/>
    </source>
</evidence>
<dbReference type="PANTHER" id="PTHR33711:SF10">
    <property type="entry name" value="INTRADIOL RING-CLEAVAGE DIOXYGENASES DOMAIN-CONTAINING PROTEIN"/>
    <property type="match status" value="1"/>
</dbReference>
<keyword evidence="6" id="KW-1185">Reference proteome</keyword>
<keyword evidence="3" id="KW-0560">Oxidoreductase</keyword>
<sequence>MTLATTTDTDWAPYVGVALFVRLYSHIRSMFVMLVVDNPFLWYFGRRGANILDDIEGPFYIVGSPSVQVNEGKGVLASVDMLNKCGPFLFVVDVKDTKGDPVPHATLDCWQADSGGSYFLSSYTLRGKVTADAQGRVELLTVEPGAYRTRSGHLHTIVSGPEGTHKPMTTQAYVCPGNDPIHLARDMANYYRRRPDANMVTCWANPSAYNGRGIQRFPALPAEQVDLVKSIGKWNGKLKERGVEREVMAVAQHKITLTAV</sequence>
<accession>A0A5C3PYU4</accession>
<feature type="domain" description="Intradiol ring-cleavage dioxygenases" evidence="4">
    <location>
        <begin position="55"/>
        <end position="173"/>
    </location>
</feature>
<dbReference type="PANTHER" id="PTHR33711">
    <property type="entry name" value="DIOXYGENASE, PUTATIVE (AFU_ORTHOLOGUE AFUA_2G02910)-RELATED"/>
    <property type="match status" value="1"/>
</dbReference>
<dbReference type="AlphaFoldDB" id="A0A5C3PYU4"/>
<protein>
    <submittedName>
        <fullName evidence="5">Aromatic compound dioxygenase</fullName>
    </submittedName>
</protein>
<dbReference type="Gene3D" id="2.60.130.10">
    <property type="entry name" value="Aromatic compound dioxygenase"/>
    <property type="match status" value="1"/>
</dbReference>
<organism evidence="5 6">
    <name type="scientific">Polyporus arcularius HHB13444</name>
    <dbReference type="NCBI Taxonomy" id="1314778"/>
    <lineage>
        <taxon>Eukaryota</taxon>
        <taxon>Fungi</taxon>
        <taxon>Dikarya</taxon>
        <taxon>Basidiomycota</taxon>
        <taxon>Agaricomycotina</taxon>
        <taxon>Agaricomycetes</taxon>
        <taxon>Polyporales</taxon>
        <taxon>Polyporaceae</taxon>
        <taxon>Polyporus</taxon>
    </lineage>
</organism>
<dbReference type="InterPro" id="IPR000627">
    <property type="entry name" value="Intradiol_dOase_C"/>
</dbReference>
<evidence type="ECO:0000256" key="2">
    <source>
        <dbReference type="ARBA" id="ARBA00022964"/>
    </source>
</evidence>
<evidence type="ECO:0000256" key="1">
    <source>
        <dbReference type="ARBA" id="ARBA00007825"/>
    </source>
</evidence>
<proteinExistence type="inferred from homology"/>
<comment type="similarity">
    <text evidence="1">Belongs to the intradiol ring-cleavage dioxygenase family.</text>
</comment>
<dbReference type="Proteomes" id="UP000308197">
    <property type="component" value="Unassembled WGS sequence"/>
</dbReference>
<name>A0A5C3PYU4_9APHY</name>
<reference evidence="5 6" key="1">
    <citation type="journal article" date="2019" name="Nat. Ecol. Evol.">
        <title>Megaphylogeny resolves global patterns of mushroom evolution.</title>
        <authorList>
            <person name="Varga T."/>
            <person name="Krizsan K."/>
            <person name="Foldi C."/>
            <person name="Dima B."/>
            <person name="Sanchez-Garcia M."/>
            <person name="Sanchez-Ramirez S."/>
            <person name="Szollosi G.J."/>
            <person name="Szarkandi J.G."/>
            <person name="Papp V."/>
            <person name="Albert L."/>
            <person name="Andreopoulos W."/>
            <person name="Angelini C."/>
            <person name="Antonin V."/>
            <person name="Barry K.W."/>
            <person name="Bougher N.L."/>
            <person name="Buchanan P."/>
            <person name="Buyck B."/>
            <person name="Bense V."/>
            <person name="Catcheside P."/>
            <person name="Chovatia M."/>
            <person name="Cooper J."/>
            <person name="Damon W."/>
            <person name="Desjardin D."/>
            <person name="Finy P."/>
            <person name="Geml J."/>
            <person name="Haridas S."/>
            <person name="Hughes K."/>
            <person name="Justo A."/>
            <person name="Karasinski D."/>
            <person name="Kautmanova I."/>
            <person name="Kiss B."/>
            <person name="Kocsube S."/>
            <person name="Kotiranta H."/>
            <person name="LaButti K.M."/>
            <person name="Lechner B.E."/>
            <person name="Liimatainen K."/>
            <person name="Lipzen A."/>
            <person name="Lukacs Z."/>
            <person name="Mihaltcheva S."/>
            <person name="Morgado L.N."/>
            <person name="Niskanen T."/>
            <person name="Noordeloos M.E."/>
            <person name="Ohm R.A."/>
            <person name="Ortiz-Santana B."/>
            <person name="Ovrebo C."/>
            <person name="Racz N."/>
            <person name="Riley R."/>
            <person name="Savchenko A."/>
            <person name="Shiryaev A."/>
            <person name="Soop K."/>
            <person name="Spirin V."/>
            <person name="Szebenyi C."/>
            <person name="Tomsovsky M."/>
            <person name="Tulloss R.E."/>
            <person name="Uehling J."/>
            <person name="Grigoriev I.V."/>
            <person name="Vagvolgyi C."/>
            <person name="Papp T."/>
            <person name="Martin F.M."/>
            <person name="Miettinen O."/>
            <person name="Hibbett D.S."/>
            <person name="Nagy L.G."/>
        </authorList>
    </citation>
    <scope>NUCLEOTIDE SEQUENCE [LARGE SCALE GENOMIC DNA]</scope>
    <source>
        <strain evidence="5 6">HHB13444</strain>
    </source>
</reference>
<evidence type="ECO:0000259" key="4">
    <source>
        <dbReference type="Pfam" id="PF00775"/>
    </source>
</evidence>
<dbReference type="EMBL" id="ML210964">
    <property type="protein sequence ID" value="TFK94896.1"/>
    <property type="molecule type" value="Genomic_DNA"/>
</dbReference>
<dbReference type="GO" id="GO:0008199">
    <property type="term" value="F:ferric iron binding"/>
    <property type="evidence" value="ECO:0007669"/>
    <property type="project" value="InterPro"/>
</dbReference>
<evidence type="ECO:0000313" key="5">
    <source>
        <dbReference type="EMBL" id="TFK94896.1"/>
    </source>
</evidence>
<dbReference type="Pfam" id="PF00775">
    <property type="entry name" value="Dioxygenase_C"/>
    <property type="match status" value="1"/>
</dbReference>
<dbReference type="SUPFAM" id="SSF49482">
    <property type="entry name" value="Aromatic compound dioxygenase"/>
    <property type="match status" value="1"/>
</dbReference>
<dbReference type="GO" id="GO:0016702">
    <property type="term" value="F:oxidoreductase activity, acting on single donors with incorporation of molecular oxygen, incorporation of two atoms of oxygen"/>
    <property type="evidence" value="ECO:0007669"/>
    <property type="project" value="InterPro"/>
</dbReference>
<gene>
    <name evidence="5" type="ORF">K466DRAFT_593190</name>
</gene>
<dbReference type="InterPro" id="IPR015889">
    <property type="entry name" value="Intradiol_dOase_core"/>
</dbReference>
<dbReference type="InParanoid" id="A0A5C3PYU4"/>